<keyword evidence="4 5" id="KW-0472">Membrane</keyword>
<dbReference type="GO" id="GO:0005886">
    <property type="term" value="C:plasma membrane"/>
    <property type="evidence" value="ECO:0007669"/>
    <property type="project" value="UniProtKB-SubCell"/>
</dbReference>
<feature type="transmembrane region" description="Helical" evidence="5">
    <location>
        <begin position="183"/>
        <end position="204"/>
    </location>
</feature>
<comment type="subcellular location">
    <subcellularLocation>
        <location evidence="1">Cell membrane</location>
        <topology evidence="1">Multi-pass membrane protein</topology>
    </subcellularLocation>
</comment>
<feature type="transmembrane region" description="Helical" evidence="5">
    <location>
        <begin position="62"/>
        <end position="80"/>
    </location>
</feature>
<feature type="transmembrane region" description="Helical" evidence="5">
    <location>
        <begin position="232"/>
        <end position="248"/>
    </location>
</feature>
<dbReference type="GO" id="GO:0016765">
    <property type="term" value="F:transferase activity, transferring alkyl or aryl (other than methyl) groups"/>
    <property type="evidence" value="ECO:0007669"/>
    <property type="project" value="InterPro"/>
</dbReference>
<dbReference type="Pfam" id="PF01040">
    <property type="entry name" value="UbiA"/>
    <property type="match status" value="1"/>
</dbReference>
<dbReference type="InterPro" id="IPR000537">
    <property type="entry name" value="UbiA_prenyltransferase"/>
</dbReference>
<evidence type="ECO:0000313" key="6">
    <source>
        <dbReference type="EMBL" id="SNQ60421.1"/>
    </source>
</evidence>
<sequence>MNYLNIMSNYQRELLLYRITILKNIHSLFNKILSFLTITSIYIATAGFLVSIYSFVLYEINIDFVLSLASFFATFAIYNLNKLTDIKEDSINLVSRAKFTEKNKHYIIFSIIIASFAALYLSFLQSLSAIYIILFPFCIGFVYSIKISTFRLKDITGIKSIAVALAWAVIGAFMPIAVHSSNLTMISLIFFFFFVKLFINTVLFDVRDVKGDSMNGVTTIPVFLGLKQTKKLLLVLNSTLIPWLIYSYSKGFFYGQIFVLIFAIFYGYGCILYFCREDIEIGVSLDLLVDGEWIPIVIIGLIFAKWI</sequence>
<keyword evidence="6" id="KW-0808">Transferase</keyword>
<feature type="transmembrane region" description="Helical" evidence="5">
    <location>
        <begin position="157"/>
        <end position="177"/>
    </location>
</feature>
<accession>A0A284VMB4</accession>
<reference evidence="7" key="1">
    <citation type="submission" date="2017-06" db="EMBL/GenBank/DDBJ databases">
        <authorList>
            <person name="Cremers G."/>
        </authorList>
    </citation>
    <scope>NUCLEOTIDE SEQUENCE [LARGE SCALE GENOMIC DNA]</scope>
</reference>
<protein>
    <submittedName>
        <fullName evidence="6">UbiA prenyltransferase</fullName>
    </submittedName>
</protein>
<keyword evidence="3 5" id="KW-1133">Transmembrane helix</keyword>
<evidence type="ECO:0000256" key="2">
    <source>
        <dbReference type="ARBA" id="ARBA00022692"/>
    </source>
</evidence>
<keyword evidence="7" id="KW-1185">Reference proteome</keyword>
<keyword evidence="2 5" id="KW-0812">Transmembrane</keyword>
<proteinExistence type="predicted"/>
<evidence type="ECO:0000256" key="1">
    <source>
        <dbReference type="ARBA" id="ARBA00004651"/>
    </source>
</evidence>
<feature type="transmembrane region" description="Helical" evidence="5">
    <location>
        <begin position="287"/>
        <end position="306"/>
    </location>
</feature>
<dbReference type="Proteomes" id="UP000218615">
    <property type="component" value="Unassembled WGS sequence"/>
</dbReference>
<gene>
    <name evidence="6" type="ORF">MNV_1800005</name>
</gene>
<feature type="transmembrane region" description="Helical" evidence="5">
    <location>
        <begin position="254"/>
        <end position="275"/>
    </location>
</feature>
<feature type="transmembrane region" description="Helical" evidence="5">
    <location>
        <begin position="129"/>
        <end position="145"/>
    </location>
</feature>
<name>A0A284VMB4_9EURY</name>
<organism evidence="6 7">
    <name type="scientific">Candidatus Methanoperedens nitratireducens</name>
    <dbReference type="NCBI Taxonomy" id="1392998"/>
    <lineage>
        <taxon>Archaea</taxon>
        <taxon>Methanobacteriati</taxon>
        <taxon>Methanobacteriota</taxon>
        <taxon>Stenosarchaea group</taxon>
        <taxon>Methanomicrobia</taxon>
        <taxon>Methanosarcinales</taxon>
        <taxon>ANME-2 cluster</taxon>
        <taxon>Candidatus Methanoperedentaceae</taxon>
        <taxon>Candidatus Methanoperedens</taxon>
    </lineage>
</organism>
<evidence type="ECO:0000256" key="4">
    <source>
        <dbReference type="ARBA" id="ARBA00023136"/>
    </source>
</evidence>
<evidence type="ECO:0000313" key="7">
    <source>
        <dbReference type="Proteomes" id="UP000218615"/>
    </source>
</evidence>
<evidence type="ECO:0000256" key="5">
    <source>
        <dbReference type="SAM" id="Phobius"/>
    </source>
</evidence>
<dbReference type="EMBL" id="FZMP01000091">
    <property type="protein sequence ID" value="SNQ60421.1"/>
    <property type="molecule type" value="Genomic_DNA"/>
</dbReference>
<feature type="transmembrane region" description="Helical" evidence="5">
    <location>
        <begin position="32"/>
        <end position="56"/>
    </location>
</feature>
<dbReference type="AlphaFoldDB" id="A0A284VMB4"/>
<feature type="transmembrane region" description="Helical" evidence="5">
    <location>
        <begin position="106"/>
        <end position="123"/>
    </location>
</feature>
<evidence type="ECO:0000256" key="3">
    <source>
        <dbReference type="ARBA" id="ARBA00022989"/>
    </source>
</evidence>